<evidence type="ECO:0000313" key="12">
    <source>
        <dbReference type="Proteomes" id="UP000215027"/>
    </source>
</evidence>
<accession>A0A160T9I6</accession>
<comment type="cofactor">
    <cofactor evidence="1 8 9">
        <name>pyridoxal 5'-phosphate</name>
        <dbReference type="ChEBI" id="CHEBI:597326"/>
    </cofactor>
</comment>
<evidence type="ECO:0000256" key="4">
    <source>
        <dbReference type="ARBA" id="ARBA00022898"/>
    </source>
</evidence>
<comment type="catalytic activity">
    <reaction evidence="8">
        <text>L-seryl-tRNA(Sec) + selenophosphate + H(+) = L-selenocysteinyl-tRNA(Sec) + phosphate</text>
        <dbReference type="Rhea" id="RHEA:22728"/>
        <dbReference type="Rhea" id="RHEA-COMP:9742"/>
        <dbReference type="Rhea" id="RHEA-COMP:9743"/>
        <dbReference type="ChEBI" id="CHEBI:15378"/>
        <dbReference type="ChEBI" id="CHEBI:16144"/>
        <dbReference type="ChEBI" id="CHEBI:43474"/>
        <dbReference type="ChEBI" id="CHEBI:78533"/>
        <dbReference type="ChEBI" id="CHEBI:78573"/>
        <dbReference type="EC" id="2.9.1.1"/>
    </reaction>
</comment>
<dbReference type="RefSeq" id="WP_095045075.1">
    <property type="nucleotide sequence ID" value="NZ_LN890656.1"/>
</dbReference>
<keyword evidence="4 8" id="KW-0663">Pyridoxal phosphate</keyword>
<keyword evidence="3 8" id="KW-0808">Transferase</keyword>
<evidence type="ECO:0000256" key="6">
    <source>
        <dbReference type="ARBA" id="ARBA00023266"/>
    </source>
</evidence>
<comment type="pathway">
    <text evidence="8">Aminoacyl-tRNA biosynthesis; selenocysteinyl-tRNA(Sec) biosynthesis; selenocysteinyl-tRNA(Sec) from L-seryl-tRNA(Sec) (bacterial route): step 1/1.</text>
</comment>
<comment type="similarity">
    <text evidence="7 8">Belongs to the SelA family.</text>
</comment>
<dbReference type="Proteomes" id="UP000215027">
    <property type="component" value="Chromosome II"/>
</dbReference>
<evidence type="ECO:0000259" key="10">
    <source>
        <dbReference type="Pfam" id="PF12390"/>
    </source>
</evidence>
<evidence type="ECO:0000256" key="7">
    <source>
        <dbReference type="ARBA" id="ARBA00044507"/>
    </source>
</evidence>
<name>A0A160T9I6_9CHLR</name>
<evidence type="ECO:0000256" key="5">
    <source>
        <dbReference type="ARBA" id="ARBA00022917"/>
    </source>
</evidence>
<protein>
    <recommendedName>
        <fullName evidence="8">L-seryl-tRNA(Sec) selenium transferase</fullName>
        <ecNumber evidence="8">2.9.1.1</ecNumber>
    </recommendedName>
    <alternativeName>
        <fullName evidence="8">Selenocysteine synthase</fullName>
        <shortName evidence="8">Sec synthase</shortName>
    </alternativeName>
    <alternativeName>
        <fullName evidence="8">Selenocysteinyl-tRNA(Sec) synthase</fullName>
    </alternativeName>
</protein>
<dbReference type="EMBL" id="LN890656">
    <property type="protein sequence ID" value="CUS05700.1"/>
    <property type="molecule type" value="Genomic_DNA"/>
</dbReference>
<evidence type="ECO:0000256" key="1">
    <source>
        <dbReference type="ARBA" id="ARBA00001933"/>
    </source>
</evidence>
<dbReference type="GO" id="GO:0005737">
    <property type="term" value="C:cytoplasm"/>
    <property type="evidence" value="ECO:0007669"/>
    <property type="project" value="UniProtKB-SubCell"/>
</dbReference>
<dbReference type="InterPro" id="IPR018319">
    <property type="entry name" value="SelA-like"/>
</dbReference>
<dbReference type="InterPro" id="IPR015421">
    <property type="entry name" value="PyrdxlP-dep_Trfase_major"/>
</dbReference>
<keyword evidence="2 8" id="KW-0963">Cytoplasm</keyword>
<keyword evidence="12" id="KW-1185">Reference proteome</keyword>
<evidence type="ECO:0000256" key="2">
    <source>
        <dbReference type="ARBA" id="ARBA00022490"/>
    </source>
</evidence>
<dbReference type="OrthoDB" id="9787096at2"/>
<keyword evidence="5 8" id="KW-0648">Protein biosynthesis</keyword>
<dbReference type="EC" id="2.9.1.1" evidence="8"/>
<dbReference type="HAMAP" id="MF_00423">
    <property type="entry name" value="SelA"/>
    <property type="match status" value="1"/>
</dbReference>
<feature type="domain" description="L-seryl-tRNA selenium transferase N-terminal" evidence="10">
    <location>
        <begin position="13"/>
        <end position="52"/>
    </location>
</feature>
<dbReference type="NCBIfam" id="TIGR00474">
    <property type="entry name" value="selA"/>
    <property type="match status" value="1"/>
</dbReference>
<feature type="modified residue" description="N6-(pyridoxal phosphate)lysine" evidence="8 9">
    <location>
        <position position="309"/>
    </location>
</feature>
<comment type="function">
    <text evidence="8">Converts seryl-tRNA(Sec) to selenocysteinyl-tRNA(Sec) required for selenoprotein biosynthesis.</text>
</comment>
<evidence type="ECO:0000313" key="11">
    <source>
        <dbReference type="EMBL" id="CUS05700.1"/>
    </source>
</evidence>
<dbReference type="UniPathway" id="UPA00906">
    <property type="reaction ID" value="UER00896"/>
</dbReference>
<evidence type="ECO:0000256" key="9">
    <source>
        <dbReference type="PIRSR" id="PIRSR618319-50"/>
    </source>
</evidence>
<dbReference type="Pfam" id="PF03841">
    <property type="entry name" value="SelA"/>
    <property type="match status" value="1"/>
</dbReference>
<reference evidence="11" key="1">
    <citation type="submission" date="2016-01" db="EMBL/GenBank/DDBJ databases">
        <authorList>
            <person name="Mcilroy J.S."/>
            <person name="Karst M S."/>
            <person name="Albertsen M."/>
        </authorList>
    </citation>
    <scope>NUCLEOTIDE SEQUENCE</scope>
    <source>
        <strain evidence="11">Cfx-K</strain>
    </source>
</reference>
<keyword evidence="6 8" id="KW-0711">Selenium</keyword>
<dbReference type="GO" id="GO:0004125">
    <property type="term" value="F:L-seryl-tRNA(Sec) selenium transferase activity"/>
    <property type="evidence" value="ECO:0007669"/>
    <property type="project" value="UniProtKB-UniRule"/>
</dbReference>
<comment type="subcellular location">
    <subcellularLocation>
        <location evidence="8">Cytoplasm</location>
    </subcellularLocation>
</comment>
<dbReference type="SUPFAM" id="SSF53383">
    <property type="entry name" value="PLP-dependent transferases"/>
    <property type="match status" value="1"/>
</dbReference>
<dbReference type="KEGG" id="pbf:CFX0092_B0166"/>
<sequence length="483" mass="49212">MTPGDSGRAAAALRDLPSIDRLLRAPGANELLADFGRAPATDALRATLAEARAALLAGHDPDPAAPPDWEVVAAARERLAAARERLAARLAPTPPPVINATGIIIHTNLGRAPLSAAAIEAIAATAAGYAALEYDVAAGRRGPRGAAVEALLTELTGAEAALVVNNNAAAVLLMLSALCRGREVLISRGQLVEIGGGFRVPDVLAQSGARLVEVGTTNRTHLRDYAAAITADTAAILLVHHSNYKIIGFAGEPEAAELAALAHERGLLLLYDQGSGALLDTAAYGLAAEPTVPNGLRAGADVVTFSGDKLLGGPQAGILVGRVDLIDIARRHPLARAVRADKLALAALGATLGHYLTGRIAEIPVWGMIARPLDDVAAEAEAWAGQLRAAGIAATTVAAESFVGGGSLPGESLPTRVVVIAPGDLGAEALAARLRAATPPVIGRLHDGRLLLDPRTVLAGEGEAVVRGVVGALRAEWRVAGSG</sequence>
<dbReference type="AlphaFoldDB" id="A0A160T9I6"/>
<dbReference type="Gene3D" id="3.90.1150.180">
    <property type="match status" value="1"/>
</dbReference>
<dbReference type="Gene3D" id="3.40.640.10">
    <property type="entry name" value="Type I PLP-dependent aspartate aminotransferase-like (Major domain)"/>
    <property type="match status" value="1"/>
</dbReference>
<dbReference type="Pfam" id="PF12390">
    <property type="entry name" value="Se-cys_synth_N"/>
    <property type="match status" value="1"/>
</dbReference>
<proteinExistence type="inferred from homology"/>
<gene>
    <name evidence="8 11" type="primary">selA</name>
    <name evidence="11" type="ORF">CFX0092_B0166</name>
</gene>
<dbReference type="InterPro" id="IPR004534">
    <property type="entry name" value="SelA_trans"/>
</dbReference>
<evidence type="ECO:0000256" key="8">
    <source>
        <dbReference type="HAMAP-Rule" id="MF_00423"/>
    </source>
</evidence>
<dbReference type="GO" id="GO:0001717">
    <property type="term" value="P:conversion of seryl-tRNAsec to selenocys-tRNAsec"/>
    <property type="evidence" value="ECO:0007669"/>
    <property type="project" value="UniProtKB-UniRule"/>
</dbReference>
<evidence type="ECO:0000256" key="3">
    <source>
        <dbReference type="ARBA" id="ARBA00022679"/>
    </source>
</evidence>
<dbReference type="InterPro" id="IPR025862">
    <property type="entry name" value="SelA_trans_N_dom"/>
</dbReference>
<organism evidence="11 12">
    <name type="scientific">Candidatus Promineifilum breve</name>
    <dbReference type="NCBI Taxonomy" id="1806508"/>
    <lineage>
        <taxon>Bacteria</taxon>
        <taxon>Bacillati</taxon>
        <taxon>Chloroflexota</taxon>
        <taxon>Ardenticatenia</taxon>
        <taxon>Candidatus Promineifilales</taxon>
        <taxon>Candidatus Promineifilaceae</taxon>
        <taxon>Candidatus Promineifilum</taxon>
    </lineage>
</organism>
<dbReference type="PANTHER" id="PTHR32328:SF0">
    <property type="entry name" value="L-SERYL-TRNA(SEC) SELENIUM TRANSFERASE"/>
    <property type="match status" value="1"/>
</dbReference>
<dbReference type="GO" id="GO:0001514">
    <property type="term" value="P:selenocysteine incorporation"/>
    <property type="evidence" value="ECO:0007669"/>
    <property type="project" value="UniProtKB-UniRule"/>
</dbReference>
<dbReference type="PANTHER" id="PTHR32328">
    <property type="entry name" value="L-SERYL-TRNA(SEC) SELENIUM TRANSFERASE"/>
    <property type="match status" value="1"/>
</dbReference>
<dbReference type="InterPro" id="IPR015424">
    <property type="entry name" value="PyrdxlP-dep_Trfase"/>
</dbReference>